<dbReference type="Proteomes" id="UP000805193">
    <property type="component" value="Unassembled WGS sequence"/>
</dbReference>
<evidence type="ECO:0000313" key="1">
    <source>
        <dbReference type="EMBL" id="KAG0416329.1"/>
    </source>
</evidence>
<protein>
    <submittedName>
        <fullName evidence="1">Uncharacterized protein</fullName>
    </submittedName>
</protein>
<name>A0AC60PA65_IXOPE</name>
<accession>A0AC60PA65</accession>
<keyword evidence="2" id="KW-1185">Reference proteome</keyword>
<organism evidence="1 2">
    <name type="scientific">Ixodes persulcatus</name>
    <name type="common">Taiga tick</name>
    <dbReference type="NCBI Taxonomy" id="34615"/>
    <lineage>
        <taxon>Eukaryota</taxon>
        <taxon>Metazoa</taxon>
        <taxon>Ecdysozoa</taxon>
        <taxon>Arthropoda</taxon>
        <taxon>Chelicerata</taxon>
        <taxon>Arachnida</taxon>
        <taxon>Acari</taxon>
        <taxon>Parasitiformes</taxon>
        <taxon>Ixodida</taxon>
        <taxon>Ixodoidea</taxon>
        <taxon>Ixodidae</taxon>
        <taxon>Ixodinae</taxon>
        <taxon>Ixodes</taxon>
    </lineage>
</organism>
<gene>
    <name evidence="1" type="ORF">HPB47_006545</name>
</gene>
<dbReference type="EMBL" id="JABSTQ010010963">
    <property type="protein sequence ID" value="KAG0416329.1"/>
    <property type="molecule type" value="Genomic_DNA"/>
</dbReference>
<evidence type="ECO:0000313" key="2">
    <source>
        <dbReference type="Proteomes" id="UP000805193"/>
    </source>
</evidence>
<comment type="caution">
    <text evidence="1">The sequence shown here is derived from an EMBL/GenBank/DDBJ whole genome shotgun (WGS) entry which is preliminary data.</text>
</comment>
<reference evidence="1 2" key="1">
    <citation type="journal article" date="2020" name="Cell">
        <title>Large-Scale Comparative Analyses of Tick Genomes Elucidate Their Genetic Diversity and Vector Capacities.</title>
        <authorList>
            <consortium name="Tick Genome and Microbiome Consortium (TIGMIC)"/>
            <person name="Jia N."/>
            <person name="Wang J."/>
            <person name="Shi W."/>
            <person name="Du L."/>
            <person name="Sun Y."/>
            <person name="Zhan W."/>
            <person name="Jiang J.F."/>
            <person name="Wang Q."/>
            <person name="Zhang B."/>
            <person name="Ji P."/>
            <person name="Bell-Sakyi L."/>
            <person name="Cui X.M."/>
            <person name="Yuan T.T."/>
            <person name="Jiang B.G."/>
            <person name="Yang W.F."/>
            <person name="Lam T.T."/>
            <person name="Chang Q.C."/>
            <person name="Ding S.J."/>
            <person name="Wang X.J."/>
            <person name="Zhu J.G."/>
            <person name="Ruan X.D."/>
            <person name="Zhao L."/>
            <person name="Wei J.T."/>
            <person name="Ye R.Z."/>
            <person name="Que T.C."/>
            <person name="Du C.H."/>
            <person name="Zhou Y.H."/>
            <person name="Cheng J.X."/>
            <person name="Dai P.F."/>
            <person name="Guo W.B."/>
            <person name="Han X.H."/>
            <person name="Huang E.J."/>
            <person name="Li L.F."/>
            <person name="Wei W."/>
            <person name="Gao Y.C."/>
            <person name="Liu J.Z."/>
            <person name="Shao H.Z."/>
            <person name="Wang X."/>
            <person name="Wang C.C."/>
            <person name="Yang T.C."/>
            <person name="Huo Q.B."/>
            <person name="Li W."/>
            <person name="Chen H.Y."/>
            <person name="Chen S.E."/>
            <person name="Zhou L.G."/>
            <person name="Ni X.B."/>
            <person name="Tian J.H."/>
            <person name="Sheng Y."/>
            <person name="Liu T."/>
            <person name="Pan Y.S."/>
            <person name="Xia L.Y."/>
            <person name="Li J."/>
            <person name="Zhao F."/>
            <person name="Cao W.C."/>
        </authorList>
    </citation>
    <scope>NUCLEOTIDE SEQUENCE [LARGE SCALE GENOMIC DNA]</scope>
    <source>
        <strain evidence="1">Iper-2018</strain>
    </source>
</reference>
<sequence>MAREARTPQTPSTRATSGAVTTPARSPVTTRGQIGRADSRSEAAHVTAYLVDVAGAVEAGGRGHDGRLHGRLGARMSAVSRTHSSEAGQPESWAAGATPLG</sequence>
<proteinExistence type="predicted"/>